<evidence type="ECO:0000313" key="2">
    <source>
        <dbReference type="Proteomes" id="UP000529710"/>
    </source>
</evidence>
<accession>A0A7Y0EVA4</accession>
<dbReference type="GO" id="GO:0005524">
    <property type="term" value="F:ATP binding"/>
    <property type="evidence" value="ECO:0007669"/>
    <property type="project" value="UniProtKB-KW"/>
</dbReference>
<sequence length="185" mass="20209">MSRGLGRIERELLEEISTGEGRTIVATPGLTPAESEARRRAARSLDRKGLACLRAGRRYTRRSLLMTARAAAEWDARAGEEALERAQDRQDEARRDEMAAFQAIRAAKGDKGPATEGERNTARITIKPMHGRESTADFLLSDIEAGLGTTWSLGRPRQTKDGITLTATLRPGIESHGPEAPATLF</sequence>
<dbReference type="RefSeq" id="WP_169080919.1">
    <property type="nucleotide sequence ID" value="NZ_JAAIIF010000019.1"/>
</dbReference>
<organism evidence="1 2">
    <name type="scientific">Bifidobacterium erythrocebi</name>
    <dbReference type="NCBI Taxonomy" id="2675325"/>
    <lineage>
        <taxon>Bacteria</taxon>
        <taxon>Bacillati</taxon>
        <taxon>Actinomycetota</taxon>
        <taxon>Actinomycetes</taxon>
        <taxon>Bifidobacteriales</taxon>
        <taxon>Bifidobacteriaceae</taxon>
        <taxon>Bifidobacterium</taxon>
    </lineage>
</organism>
<evidence type="ECO:0000313" key="1">
    <source>
        <dbReference type="EMBL" id="NMM97044.1"/>
    </source>
</evidence>
<name>A0A7Y0EVA4_9BIFI</name>
<proteinExistence type="predicted"/>
<keyword evidence="1" id="KW-0067">ATP-binding</keyword>
<dbReference type="AlphaFoldDB" id="A0A7Y0EVA4"/>
<protein>
    <submittedName>
        <fullName evidence="1">Cobalt ABC transporter ATP-binding protein</fullName>
    </submittedName>
</protein>
<keyword evidence="2" id="KW-1185">Reference proteome</keyword>
<keyword evidence="1" id="KW-0547">Nucleotide-binding</keyword>
<gene>
    <name evidence="1" type="ORF">G1C98_1782</name>
</gene>
<comment type="caution">
    <text evidence="1">The sequence shown here is derived from an EMBL/GenBank/DDBJ whole genome shotgun (WGS) entry which is preliminary data.</text>
</comment>
<reference evidence="1 2" key="1">
    <citation type="submission" date="2020-02" db="EMBL/GenBank/DDBJ databases">
        <title>Characterization of phylogenetic diversity of novel bifidobacterial species isolated in Czech ZOOs.</title>
        <authorList>
            <person name="Lugli G.A."/>
            <person name="Vera N.B."/>
            <person name="Ventura M."/>
        </authorList>
    </citation>
    <scope>NUCLEOTIDE SEQUENCE [LARGE SCALE GENOMIC DNA]</scope>
    <source>
        <strain evidence="1 2">DSM 109960</strain>
    </source>
</reference>
<dbReference type="EMBL" id="JAAIIF010000019">
    <property type="protein sequence ID" value="NMM97044.1"/>
    <property type="molecule type" value="Genomic_DNA"/>
</dbReference>
<dbReference type="Proteomes" id="UP000529710">
    <property type="component" value="Unassembled WGS sequence"/>
</dbReference>